<gene>
    <name evidence="2" type="ORF">HKN21_05055</name>
</gene>
<evidence type="ECO:0000259" key="1">
    <source>
        <dbReference type="Pfam" id="PF09423"/>
    </source>
</evidence>
<organism evidence="2 3">
    <name type="scientific">Eiseniibacteriota bacterium</name>
    <dbReference type="NCBI Taxonomy" id="2212470"/>
    <lineage>
        <taxon>Bacteria</taxon>
        <taxon>Candidatus Eiseniibacteriota</taxon>
    </lineage>
</organism>
<dbReference type="PANTHER" id="PTHR43606:SF2">
    <property type="entry name" value="ALKALINE PHOSPHATASE FAMILY PROTEIN (AFU_ORTHOLOGUE AFUA_5G03860)"/>
    <property type="match status" value="1"/>
</dbReference>
<proteinExistence type="predicted"/>
<dbReference type="AlphaFoldDB" id="A0A7Y2E6G5"/>
<name>A0A7Y2E6G5_UNCEI</name>
<dbReference type="InterPro" id="IPR018946">
    <property type="entry name" value="PhoD-like_MPP"/>
</dbReference>
<protein>
    <recommendedName>
        <fullName evidence="1">PhoD-like phosphatase metallophosphatase domain-containing protein</fullName>
    </recommendedName>
</protein>
<comment type="caution">
    <text evidence="2">The sequence shown here is derived from an EMBL/GenBank/DDBJ whole genome shotgun (WGS) entry which is preliminary data.</text>
</comment>
<dbReference type="Proteomes" id="UP000547674">
    <property type="component" value="Unassembled WGS sequence"/>
</dbReference>
<feature type="domain" description="PhoD-like phosphatase metallophosphatase" evidence="1">
    <location>
        <begin position="161"/>
        <end position="376"/>
    </location>
</feature>
<evidence type="ECO:0000313" key="2">
    <source>
        <dbReference type="EMBL" id="NNF06108.1"/>
    </source>
</evidence>
<dbReference type="InterPro" id="IPR029052">
    <property type="entry name" value="Metallo-depent_PP-like"/>
</dbReference>
<dbReference type="Gene3D" id="3.60.21.70">
    <property type="entry name" value="PhoD-like phosphatase"/>
    <property type="match status" value="1"/>
</dbReference>
<dbReference type="EMBL" id="JABDJR010000189">
    <property type="protein sequence ID" value="NNF06108.1"/>
    <property type="molecule type" value="Genomic_DNA"/>
</dbReference>
<dbReference type="InterPro" id="IPR038607">
    <property type="entry name" value="PhoD-like_sf"/>
</dbReference>
<evidence type="ECO:0000313" key="3">
    <source>
        <dbReference type="Proteomes" id="UP000547674"/>
    </source>
</evidence>
<dbReference type="Pfam" id="PF09423">
    <property type="entry name" value="PhoD"/>
    <property type="match status" value="1"/>
</dbReference>
<dbReference type="InterPro" id="IPR052900">
    <property type="entry name" value="Phospholipid_Metab_Enz"/>
</dbReference>
<accession>A0A7Y2E6G5</accession>
<reference evidence="2 3" key="1">
    <citation type="submission" date="2020-03" db="EMBL/GenBank/DDBJ databases">
        <title>Metabolic flexibility allows generalist bacteria to become dominant in a frequently disturbed ecosystem.</title>
        <authorList>
            <person name="Chen Y.-J."/>
            <person name="Leung P.M."/>
            <person name="Bay S.K."/>
            <person name="Hugenholtz P."/>
            <person name="Kessler A.J."/>
            <person name="Shelley G."/>
            <person name="Waite D.W."/>
            <person name="Cook P.L."/>
            <person name="Greening C."/>
        </authorList>
    </citation>
    <scope>NUCLEOTIDE SEQUENCE [LARGE SCALE GENOMIC DNA]</scope>
    <source>
        <strain evidence="2">SS_bin_28</strain>
    </source>
</reference>
<sequence length="444" mass="50299">MLLAGLAQGADRGQNRTLRVWTDDVSDQEIQVLNLEGLAVASTFQSLPLPPPLLQPEIASMFPRRLFEITELSPNTIYRIRLGEEETTARTLPDPESELNLVLGSCFWQDGDRGRLWRGAQKLLHPLDFPHLKILCGDQIYLDEPTFGFLGMGVSAKEGTRERYQRYWEDDSYGNFLRLGCSVFTPDDHEVWNDYPFNPFWLSRTWTRSKREKHREYALAGLAAHQTLTNPAAQSWFSVDLGPVSLFVTDIRSQRTKQSLFGDGATGENQRKALEAWGSSLTKPGFLVLSQPLFQDPESRQFGITTDHNILYFKDDARFLWNLVEQAPHDIVTLAGDIHLSRSVSWASPQGRHCHEIVSSPLSLLGSNYPDRPIEAPPEVYPDEQVRRATTHYATRNNSFAFLRITPGEDGVLVCAESRQLPSSIVAASMLEDRRACSYSFRIR</sequence>
<dbReference type="PANTHER" id="PTHR43606">
    <property type="entry name" value="PHOSPHATASE, PUTATIVE (AFU_ORTHOLOGUE AFUA_6G08710)-RELATED"/>
    <property type="match status" value="1"/>
</dbReference>
<dbReference type="SUPFAM" id="SSF56300">
    <property type="entry name" value="Metallo-dependent phosphatases"/>
    <property type="match status" value="1"/>
</dbReference>